<sequence length="237" mass="24705">MFTPNQNAVGFPQGQGVPAQGVNPLEAQGAPATPAVQQVAPPAGFNIFQHAVAKVKAESSSARKPAWECTAVELRAYVTFKDVQAVSKRNPAEYHMRAFLSPRPIPMERILGNDAAGNPINTIVVPAQYKDAAEAQFREQVVNAGHLDAILLEVAQEIKKAKDEKANAPKKAPVNTAAADQAMADLAALSQSGAPQFNQVPSQVPGQTGVVGASPAYEAPVQAQGGIPGLSGIPNFG</sequence>
<evidence type="ECO:0000313" key="3">
    <source>
        <dbReference type="Proteomes" id="UP000225149"/>
    </source>
</evidence>
<name>A0A240EWU1_9CAUD</name>
<dbReference type="RefSeq" id="YP_009784157.1">
    <property type="nucleotide sequence ID" value="NC_047741.1"/>
</dbReference>
<dbReference type="GeneID" id="54974152"/>
<evidence type="ECO:0000313" key="2">
    <source>
        <dbReference type="EMBL" id="APD18131.1"/>
    </source>
</evidence>
<protein>
    <submittedName>
        <fullName evidence="2">Uncharacterized protein</fullName>
    </submittedName>
</protein>
<dbReference type="KEGG" id="vg:54974152"/>
<dbReference type="Proteomes" id="UP000225149">
    <property type="component" value="Segment"/>
</dbReference>
<evidence type="ECO:0000256" key="1">
    <source>
        <dbReference type="SAM" id="MobiDB-lite"/>
    </source>
</evidence>
<keyword evidence="3" id="KW-1185">Reference proteome</keyword>
<dbReference type="EMBL" id="KY065149">
    <property type="protein sequence ID" value="APD18131.1"/>
    <property type="molecule type" value="Genomic_DNA"/>
</dbReference>
<feature type="region of interest" description="Disordered" evidence="1">
    <location>
        <begin position="1"/>
        <end position="34"/>
    </location>
</feature>
<accession>A0A240EWU1</accession>
<reference evidence="2 3" key="1">
    <citation type="journal article" date="2017" name="PLoS ONE">
        <title>Environmental bacteriophages active on biofilms and planktonic forms of toxigenic Vibrio cholerae: Potential relevance in cholera epidemiology.</title>
        <authorList>
            <person name="Naser I.B."/>
            <person name="Hoque M.M."/>
            <person name="Abdullah A."/>
            <person name="Bari S.M.N."/>
            <person name="Ghosh A.N."/>
            <person name="Faruque S.M."/>
        </authorList>
    </citation>
    <scope>NUCLEOTIDE SEQUENCE [LARGE SCALE GENOMIC DNA]</scope>
</reference>
<proteinExistence type="predicted"/>
<organism evidence="2 3">
    <name type="scientific">Vibrio phage JSF7</name>
    <dbReference type="NCBI Taxonomy" id="1292086"/>
    <lineage>
        <taxon>Viruses</taxon>
        <taxon>Duplodnaviria</taxon>
        <taxon>Heunggongvirae</taxon>
        <taxon>Uroviricota</taxon>
        <taxon>Caudoviricetes</taxon>
        <taxon>Autographivirales</taxon>
        <taxon>Tawavirus</taxon>
        <taxon>Tawavirus JSF7</taxon>
    </lineage>
</organism>